<feature type="region of interest" description="Disordered" evidence="1">
    <location>
        <begin position="74"/>
        <end position="99"/>
    </location>
</feature>
<dbReference type="OrthoDB" id="1747915at2759"/>
<reference evidence="2" key="1">
    <citation type="submission" date="2023-05" db="EMBL/GenBank/DDBJ databases">
        <title>Genome and transcriptome analyses reveal genes involved in the formation of fine ridges on petal epidermal cells in Hibiscus trionum.</title>
        <authorList>
            <person name="Koshimizu S."/>
            <person name="Masuda S."/>
            <person name="Ishii T."/>
            <person name="Shirasu K."/>
            <person name="Hoshino A."/>
            <person name="Arita M."/>
        </authorList>
    </citation>
    <scope>NUCLEOTIDE SEQUENCE</scope>
    <source>
        <strain evidence="2">Hamamatsu line</strain>
    </source>
</reference>
<dbReference type="Proteomes" id="UP001165190">
    <property type="component" value="Unassembled WGS sequence"/>
</dbReference>
<accession>A0A9W7HWL4</accession>
<gene>
    <name evidence="2" type="ORF">HRI_002166200</name>
</gene>
<evidence type="ECO:0000313" key="3">
    <source>
        <dbReference type="Proteomes" id="UP001165190"/>
    </source>
</evidence>
<evidence type="ECO:0000313" key="2">
    <source>
        <dbReference type="EMBL" id="GMI84969.1"/>
    </source>
</evidence>
<sequence length="154" mass="17584">MSQSFHKKRDNHRSFDNELLVAVMDHKVQQCRNHIFSRGQCEDHCFRIWLPELLQHIDTGPGLKIEESHSIDMETYKTAAQSSGDTSNSGDAGKDGNNDFEQLSLLDGKMEFPYWSSDLTSIVWNPIRAVDDKLARVSSSGPRRNKVLWMECGQ</sequence>
<evidence type="ECO:0000256" key="1">
    <source>
        <dbReference type="SAM" id="MobiDB-lite"/>
    </source>
</evidence>
<comment type="caution">
    <text evidence="2">The sequence shown here is derived from an EMBL/GenBank/DDBJ whole genome shotgun (WGS) entry which is preliminary data.</text>
</comment>
<protein>
    <submittedName>
        <fullName evidence="2">Uncharacterized protein</fullName>
    </submittedName>
</protein>
<keyword evidence="3" id="KW-1185">Reference proteome</keyword>
<dbReference type="EMBL" id="BSYR01000020">
    <property type="protein sequence ID" value="GMI84969.1"/>
    <property type="molecule type" value="Genomic_DNA"/>
</dbReference>
<name>A0A9W7HWL4_HIBTR</name>
<proteinExistence type="predicted"/>
<dbReference type="AlphaFoldDB" id="A0A9W7HWL4"/>
<organism evidence="2 3">
    <name type="scientific">Hibiscus trionum</name>
    <name type="common">Flower of an hour</name>
    <dbReference type="NCBI Taxonomy" id="183268"/>
    <lineage>
        <taxon>Eukaryota</taxon>
        <taxon>Viridiplantae</taxon>
        <taxon>Streptophyta</taxon>
        <taxon>Embryophyta</taxon>
        <taxon>Tracheophyta</taxon>
        <taxon>Spermatophyta</taxon>
        <taxon>Magnoliopsida</taxon>
        <taxon>eudicotyledons</taxon>
        <taxon>Gunneridae</taxon>
        <taxon>Pentapetalae</taxon>
        <taxon>rosids</taxon>
        <taxon>malvids</taxon>
        <taxon>Malvales</taxon>
        <taxon>Malvaceae</taxon>
        <taxon>Malvoideae</taxon>
        <taxon>Hibiscus</taxon>
    </lineage>
</organism>
<feature type="compositionally biased region" description="Polar residues" evidence="1">
    <location>
        <begin position="78"/>
        <end position="90"/>
    </location>
</feature>